<dbReference type="Gene3D" id="3.40.350.10">
    <property type="entry name" value="Creatinase/prolidase N-terminal domain"/>
    <property type="match status" value="1"/>
</dbReference>
<dbReference type="Pfam" id="PF00557">
    <property type="entry name" value="Peptidase_M24"/>
    <property type="match status" value="1"/>
</dbReference>
<dbReference type="InterPro" id="IPR000587">
    <property type="entry name" value="Creatinase_N"/>
</dbReference>
<dbReference type="InterPro" id="IPR000994">
    <property type="entry name" value="Pept_M24"/>
</dbReference>
<sequence length="397" mass="43707">MISEVNHRERIDILQELLRTSGISAALIQKPRNLYYYAGTGQPSNLWVPADGEPILFTRRAHSMAESAAWIERIHPANTFQDMLNLLEEAGLSPSAESRIAAELDCVPYKMIDRLQKDLGGAQLVNFSDIAMQQRLVKSSDEIEKIREAGRLWRLGHEAILQTVRSGQTEYQVAAAMEHACRSNGGDAMVWFHRWDAGLPGGGIVASGPNAWIVSGHAMTVTGVGMNPALPWGASGRVMERGDLVVVDYGVAKNSYHFDTARTYCIGKASDPQKELWRQLVELHFRVIDRVRAGVTGKELYETAVDAAKEMNLDNYFMGVGRDRGAYIGHTIGLEIDEWPVLGPKALEPLPANAVITVEPKFMIPGVGGVMVEDSILVKENGYELLGTIGHELFEIG</sequence>
<dbReference type="InterPro" id="IPR036005">
    <property type="entry name" value="Creatinase/aminopeptidase-like"/>
</dbReference>
<dbReference type="EMBL" id="JAYJLD010000019">
    <property type="protein sequence ID" value="MEB3102547.1"/>
    <property type="molecule type" value="Genomic_DNA"/>
</dbReference>
<dbReference type="SUPFAM" id="SSF53092">
    <property type="entry name" value="Creatinase/prolidase N-terminal domain"/>
    <property type="match status" value="1"/>
</dbReference>
<feature type="domain" description="Creatinase N-terminal" evidence="2">
    <location>
        <begin position="10"/>
        <end position="137"/>
    </location>
</feature>
<protein>
    <submittedName>
        <fullName evidence="3">Xaa-Pro peptidase family protein</fullName>
    </submittedName>
</protein>
<proteinExistence type="predicted"/>
<dbReference type="InterPro" id="IPR050659">
    <property type="entry name" value="Peptidase_M24B"/>
</dbReference>
<reference evidence="3" key="1">
    <citation type="submission" date="2023-12" db="EMBL/GenBank/DDBJ databases">
        <title>Fervidustalea candida gen. nov., sp. nov., a novel member of the family Paenibacillaceae isolated from a geothermal area.</title>
        <authorList>
            <person name="Li W.-J."/>
            <person name="Jiao J.-Y."/>
            <person name="Chen Y."/>
        </authorList>
    </citation>
    <scope>NUCLEOTIDE SEQUENCE</scope>
    <source>
        <strain evidence="3">SYSU GA230002</strain>
    </source>
</reference>
<accession>A0ABU5ZJY5</accession>
<evidence type="ECO:0000313" key="4">
    <source>
        <dbReference type="Proteomes" id="UP001310386"/>
    </source>
</evidence>
<evidence type="ECO:0000259" key="1">
    <source>
        <dbReference type="Pfam" id="PF00557"/>
    </source>
</evidence>
<dbReference type="Pfam" id="PF01321">
    <property type="entry name" value="Creatinase_N"/>
    <property type="match status" value="1"/>
</dbReference>
<dbReference type="Gene3D" id="3.90.230.10">
    <property type="entry name" value="Creatinase/methionine aminopeptidase superfamily"/>
    <property type="match status" value="1"/>
</dbReference>
<evidence type="ECO:0000259" key="2">
    <source>
        <dbReference type="Pfam" id="PF01321"/>
    </source>
</evidence>
<dbReference type="PANTHER" id="PTHR46112">
    <property type="entry name" value="AMINOPEPTIDASE"/>
    <property type="match status" value="1"/>
</dbReference>
<feature type="domain" description="Peptidase M24" evidence="1">
    <location>
        <begin position="144"/>
        <end position="380"/>
    </location>
</feature>
<evidence type="ECO:0000313" key="3">
    <source>
        <dbReference type="EMBL" id="MEB3102547.1"/>
    </source>
</evidence>
<gene>
    <name evidence="3" type="ORF">VF724_12825</name>
</gene>
<dbReference type="RefSeq" id="WP_371754671.1">
    <property type="nucleotide sequence ID" value="NZ_JAYJLD010000019.1"/>
</dbReference>
<dbReference type="Proteomes" id="UP001310386">
    <property type="component" value="Unassembled WGS sequence"/>
</dbReference>
<organism evidence="3 4">
    <name type="scientific">Ferviditalea candida</name>
    <dbReference type="NCBI Taxonomy" id="3108399"/>
    <lineage>
        <taxon>Bacteria</taxon>
        <taxon>Bacillati</taxon>
        <taxon>Bacillota</taxon>
        <taxon>Bacilli</taxon>
        <taxon>Bacillales</taxon>
        <taxon>Paenibacillaceae</taxon>
        <taxon>Ferviditalea</taxon>
    </lineage>
</organism>
<dbReference type="PANTHER" id="PTHR46112:SF2">
    <property type="entry name" value="XAA-PRO AMINOPEPTIDASE P-RELATED"/>
    <property type="match status" value="1"/>
</dbReference>
<comment type="caution">
    <text evidence="3">The sequence shown here is derived from an EMBL/GenBank/DDBJ whole genome shotgun (WGS) entry which is preliminary data.</text>
</comment>
<dbReference type="SUPFAM" id="SSF55920">
    <property type="entry name" value="Creatinase/aminopeptidase"/>
    <property type="match status" value="1"/>
</dbReference>
<keyword evidence="4" id="KW-1185">Reference proteome</keyword>
<dbReference type="InterPro" id="IPR029149">
    <property type="entry name" value="Creatin/AminoP/Spt16_N"/>
</dbReference>
<name>A0ABU5ZJY5_9BACL</name>